<proteinExistence type="predicted"/>
<dbReference type="InterPro" id="IPR027798">
    <property type="entry name" value="Ub_Mut7C"/>
</dbReference>
<evidence type="ECO:0008006" key="4">
    <source>
        <dbReference type="Google" id="ProtNLM"/>
    </source>
</evidence>
<reference evidence="3" key="1">
    <citation type="submission" date="2019-06" db="EMBL/GenBank/DDBJ databases">
        <authorList>
            <person name="Murdoch R.W."/>
            <person name="Fathepure B."/>
        </authorList>
    </citation>
    <scope>NUCLEOTIDE SEQUENCE</scope>
</reference>
<sequence length="265" mass="29291">MTGAAQLRFYASLNDFLAPEHRQRPFDYQVARRASVKDVIEALGVPHTEIGLILVDGTAVGFGHLVTAGERISVYPVFTTLAPDGASLLRPPPALPPRFVADTHLGTLARYLRLLGFDTRYRNDHDDATLAAIAASDARILLTRDRGLLKRRLVTHACFLRADTPRDQLHEVAVRFPLAAWMDPLSRCARCNGVLRAVDKAAIEHRLAPKTRRYYRRFRECDGCGQLYWAGSHVRHLEALVAEVRDGAGGGAPPGTREIAHAPPH</sequence>
<accession>A0A5B8R7A8</accession>
<dbReference type="Pfam" id="PF14451">
    <property type="entry name" value="Ub-Mut7C"/>
    <property type="match status" value="1"/>
</dbReference>
<feature type="domain" description="Mut7-C RNAse" evidence="1">
    <location>
        <begin position="97"/>
        <end position="240"/>
    </location>
</feature>
<dbReference type="EMBL" id="MN079083">
    <property type="protein sequence ID" value="QEA04391.1"/>
    <property type="molecule type" value="Genomic_DNA"/>
</dbReference>
<dbReference type="PANTHER" id="PTHR39081:SF1">
    <property type="entry name" value="MUT7-C RNASE DOMAIN-CONTAINING PROTEIN"/>
    <property type="match status" value="1"/>
</dbReference>
<organism evidence="3">
    <name type="scientific">uncultured organism</name>
    <dbReference type="NCBI Taxonomy" id="155900"/>
    <lineage>
        <taxon>unclassified sequences</taxon>
        <taxon>environmental samples</taxon>
    </lineage>
</organism>
<dbReference type="SUPFAM" id="SSF54285">
    <property type="entry name" value="MoaD/ThiS"/>
    <property type="match status" value="1"/>
</dbReference>
<protein>
    <recommendedName>
        <fullName evidence="4">Twitching motility protein PilT</fullName>
    </recommendedName>
</protein>
<dbReference type="PANTHER" id="PTHR39081">
    <property type="entry name" value="MUT7-C DOMAIN-CONTAINING PROTEIN"/>
    <property type="match status" value="1"/>
</dbReference>
<dbReference type="Pfam" id="PF01927">
    <property type="entry name" value="Mut7-C"/>
    <property type="match status" value="1"/>
</dbReference>
<dbReference type="InterPro" id="IPR016155">
    <property type="entry name" value="Mopterin_synth/thiamin_S_b"/>
</dbReference>
<evidence type="ECO:0000259" key="1">
    <source>
        <dbReference type="Pfam" id="PF01927"/>
    </source>
</evidence>
<dbReference type="InterPro" id="IPR002782">
    <property type="entry name" value="Mut7-C_RNAse_dom"/>
</dbReference>
<evidence type="ECO:0000313" key="3">
    <source>
        <dbReference type="EMBL" id="QEA04391.1"/>
    </source>
</evidence>
<gene>
    <name evidence="3" type="ORF">KBTEX_00699</name>
</gene>
<evidence type="ECO:0000259" key="2">
    <source>
        <dbReference type="Pfam" id="PF14451"/>
    </source>
</evidence>
<name>A0A5B8R7A8_9ZZZZ</name>
<feature type="domain" description="Ubiquitin Mut7-C" evidence="2">
    <location>
        <begin position="5"/>
        <end position="80"/>
    </location>
</feature>
<dbReference type="AlphaFoldDB" id="A0A5B8R7A8"/>